<dbReference type="PaxDb" id="39947-A0A0P0X5X2"/>
<dbReference type="Proteomes" id="UP000059680">
    <property type="component" value="Chromosome 7"/>
</dbReference>
<protein>
    <submittedName>
        <fullName evidence="1">Os07g0461950 protein</fullName>
    </submittedName>
</protein>
<keyword evidence="2" id="KW-1185">Reference proteome</keyword>
<dbReference type="AlphaFoldDB" id="A0A0P0X5X2"/>
<proteinExistence type="predicted"/>
<evidence type="ECO:0000313" key="1">
    <source>
        <dbReference type="EMBL" id="BAT01372.1"/>
    </source>
</evidence>
<dbReference type="EMBL" id="AP014963">
    <property type="protein sequence ID" value="BAT01372.1"/>
    <property type="molecule type" value="Genomic_DNA"/>
</dbReference>
<feature type="non-terminal residue" evidence="1">
    <location>
        <position position="120"/>
    </location>
</feature>
<reference evidence="1 2" key="3">
    <citation type="journal article" date="2013" name="Rice">
        <title>Improvement of the Oryza sativa Nipponbare reference genome using next generation sequence and optical map data.</title>
        <authorList>
            <person name="Kawahara Y."/>
            <person name="de la Bastide M."/>
            <person name="Hamilton J.P."/>
            <person name="Kanamori H."/>
            <person name="McCombie W.R."/>
            <person name="Ouyang S."/>
            <person name="Schwartz D.C."/>
            <person name="Tanaka T."/>
            <person name="Wu J."/>
            <person name="Zhou S."/>
            <person name="Childs K.L."/>
            <person name="Davidson R.M."/>
            <person name="Lin H."/>
            <person name="Quesada-Ocampo L."/>
            <person name="Vaillancourt B."/>
            <person name="Sakai H."/>
            <person name="Lee S.S."/>
            <person name="Kim J."/>
            <person name="Numa H."/>
            <person name="Itoh T."/>
            <person name="Buell C.R."/>
            <person name="Matsumoto T."/>
        </authorList>
    </citation>
    <scope>NUCLEOTIDE SEQUENCE [LARGE SCALE GENOMIC DNA]</scope>
    <source>
        <strain evidence="2">cv. Nipponbare</strain>
    </source>
</reference>
<accession>A0A0P0X5X2</accession>
<dbReference type="InParanoid" id="A0A0P0X5X2"/>
<sequence length="120" mass="11533">DGGLVGLRAGVGEEDAVREGGLHEALGERHLGDGVLDVAGVDEGGGLGGDGGDPVGVGVAERVDGDAGGHVEVLAPVGVVQLAAAAGDEDDAGAVVRPDDVPRLVLHHGAARGGQLAARG</sequence>
<reference evidence="1 2" key="2">
    <citation type="journal article" date="2013" name="Plant Cell Physiol.">
        <title>Rice Annotation Project Database (RAP-DB): an integrative and interactive database for rice genomics.</title>
        <authorList>
            <person name="Sakai H."/>
            <person name="Lee S.S."/>
            <person name="Tanaka T."/>
            <person name="Numa H."/>
            <person name="Kim J."/>
            <person name="Kawahara Y."/>
            <person name="Wakimoto H."/>
            <person name="Yang C.C."/>
            <person name="Iwamoto M."/>
            <person name="Abe T."/>
            <person name="Yamada Y."/>
            <person name="Muto A."/>
            <person name="Inokuchi H."/>
            <person name="Ikemura T."/>
            <person name="Matsumoto T."/>
            <person name="Sasaki T."/>
            <person name="Itoh T."/>
        </authorList>
    </citation>
    <scope>NUCLEOTIDE SEQUENCE [LARGE SCALE GENOMIC DNA]</scope>
    <source>
        <strain evidence="2">cv. Nipponbare</strain>
    </source>
</reference>
<reference evidence="2" key="1">
    <citation type="journal article" date="2005" name="Nature">
        <title>The map-based sequence of the rice genome.</title>
        <authorList>
            <consortium name="International rice genome sequencing project (IRGSP)"/>
            <person name="Matsumoto T."/>
            <person name="Wu J."/>
            <person name="Kanamori H."/>
            <person name="Katayose Y."/>
            <person name="Fujisawa M."/>
            <person name="Namiki N."/>
            <person name="Mizuno H."/>
            <person name="Yamamoto K."/>
            <person name="Antonio B.A."/>
            <person name="Baba T."/>
            <person name="Sakata K."/>
            <person name="Nagamura Y."/>
            <person name="Aoki H."/>
            <person name="Arikawa K."/>
            <person name="Arita K."/>
            <person name="Bito T."/>
            <person name="Chiden Y."/>
            <person name="Fujitsuka N."/>
            <person name="Fukunaka R."/>
            <person name="Hamada M."/>
            <person name="Harada C."/>
            <person name="Hayashi A."/>
            <person name="Hijishita S."/>
            <person name="Honda M."/>
            <person name="Hosokawa S."/>
            <person name="Ichikawa Y."/>
            <person name="Idonuma A."/>
            <person name="Iijima M."/>
            <person name="Ikeda M."/>
            <person name="Ikeno M."/>
            <person name="Ito K."/>
            <person name="Ito S."/>
            <person name="Ito T."/>
            <person name="Ito Y."/>
            <person name="Ito Y."/>
            <person name="Iwabuchi A."/>
            <person name="Kamiya K."/>
            <person name="Karasawa W."/>
            <person name="Kurita K."/>
            <person name="Katagiri S."/>
            <person name="Kikuta A."/>
            <person name="Kobayashi H."/>
            <person name="Kobayashi N."/>
            <person name="Machita K."/>
            <person name="Maehara T."/>
            <person name="Masukawa M."/>
            <person name="Mizubayashi T."/>
            <person name="Mukai Y."/>
            <person name="Nagasaki H."/>
            <person name="Nagata Y."/>
            <person name="Naito S."/>
            <person name="Nakashima M."/>
            <person name="Nakama Y."/>
            <person name="Nakamichi Y."/>
            <person name="Nakamura M."/>
            <person name="Meguro A."/>
            <person name="Negishi M."/>
            <person name="Ohta I."/>
            <person name="Ohta T."/>
            <person name="Okamoto M."/>
            <person name="Ono N."/>
            <person name="Saji S."/>
            <person name="Sakaguchi M."/>
            <person name="Sakai K."/>
            <person name="Shibata M."/>
            <person name="Shimokawa T."/>
            <person name="Song J."/>
            <person name="Takazaki Y."/>
            <person name="Terasawa K."/>
            <person name="Tsugane M."/>
            <person name="Tsuji K."/>
            <person name="Ueda S."/>
            <person name="Waki K."/>
            <person name="Yamagata H."/>
            <person name="Yamamoto M."/>
            <person name="Yamamoto S."/>
            <person name="Yamane H."/>
            <person name="Yoshiki S."/>
            <person name="Yoshihara R."/>
            <person name="Yukawa K."/>
            <person name="Zhong H."/>
            <person name="Yano M."/>
            <person name="Yuan Q."/>
            <person name="Ouyang S."/>
            <person name="Liu J."/>
            <person name="Jones K.M."/>
            <person name="Gansberger K."/>
            <person name="Moffat K."/>
            <person name="Hill J."/>
            <person name="Bera J."/>
            <person name="Fadrosh D."/>
            <person name="Jin S."/>
            <person name="Johri S."/>
            <person name="Kim M."/>
            <person name="Overton L."/>
            <person name="Reardon M."/>
            <person name="Tsitrin T."/>
            <person name="Vuong H."/>
            <person name="Weaver B."/>
            <person name="Ciecko A."/>
            <person name="Tallon L."/>
            <person name="Jackson J."/>
            <person name="Pai G."/>
            <person name="Aken S.V."/>
            <person name="Utterback T."/>
            <person name="Reidmuller S."/>
            <person name="Feldblyum T."/>
            <person name="Hsiao J."/>
            <person name="Zismann V."/>
            <person name="Iobst S."/>
            <person name="de Vazeille A.R."/>
            <person name="Buell C.R."/>
            <person name="Ying K."/>
            <person name="Li Y."/>
            <person name="Lu T."/>
            <person name="Huang Y."/>
            <person name="Zhao Q."/>
            <person name="Feng Q."/>
            <person name="Zhang L."/>
            <person name="Zhu J."/>
            <person name="Weng Q."/>
            <person name="Mu J."/>
            <person name="Lu Y."/>
            <person name="Fan D."/>
            <person name="Liu Y."/>
            <person name="Guan J."/>
            <person name="Zhang Y."/>
            <person name="Yu S."/>
            <person name="Liu X."/>
            <person name="Zhang Y."/>
            <person name="Hong G."/>
            <person name="Han B."/>
            <person name="Choisne N."/>
            <person name="Demange N."/>
            <person name="Orjeda G."/>
            <person name="Samain S."/>
            <person name="Cattolico L."/>
            <person name="Pelletier E."/>
            <person name="Couloux A."/>
            <person name="Segurens B."/>
            <person name="Wincker P."/>
            <person name="D'Hont A."/>
            <person name="Scarpelli C."/>
            <person name="Weissenbach J."/>
            <person name="Salanoubat M."/>
            <person name="Quetier F."/>
            <person name="Yu Y."/>
            <person name="Kim H.R."/>
            <person name="Rambo T."/>
            <person name="Currie J."/>
            <person name="Collura K."/>
            <person name="Luo M."/>
            <person name="Yang T."/>
            <person name="Ammiraju J.S.S."/>
            <person name="Engler F."/>
            <person name="Soderlund C."/>
            <person name="Wing R.A."/>
            <person name="Palmer L.E."/>
            <person name="de la Bastide M."/>
            <person name="Spiegel L."/>
            <person name="Nascimento L."/>
            <person name="Zutavern T."/>
            <person name="O'Shaughnessy A."/>
            <person name="Dike S."/>
            <person name="Dedhia N."/>
            <person name="Preston R."/>
            <person name="Balija V."/>
            <person name="McCombie W.R."/>
            <person name="Chow T."/>
            <person name="Chen H."/>
            <person name="Chung M."/>
            <person name="Chen C."/>
            <person name="Shaw J."/>
            <person name="Wu H."/>
            <person name="Hsiao K."/>
            <person name="Chao Y."/>
            <person name="Chu M."/>
            <person name="Cheng C."/>
            <person name="Hour A."/>
            <person name="Lee P."/>
            <person name="Lin S."/>
            <person name="Lin Y."/>
            <person name="Liou J."/>
            <person name="Liu S."/>
            <person name="Hsing Y."/>
            <person name="Raghuvanshi S."/>
            <person name="Mohanty A."/>
            <person name="Bharti A.K."/>
            <person name="Gaur A."/>
            <person name="Gupta V."/>
            <person name="Kumar D."/>
            <person name="Ravi V."/>
            <person name="Vij S."/>
            <person name="Kapur A."/>
            <person name="Khurana P."/>
            <person name="Khurana P."/>
            <person name="Khurana J.P."/>
            <person name="Tyagi A.K."/>
            <person name="Gaikwad K."/>
            <person name="Singh A."/>
            <person name="Dalal V."/>
            <person name="Srivastava S."/>
            <person name="Dixit A."/>
            <person name="Pal A.K."/>
            <person name="Ghazi I.A."/>
            <person name="Yadav M."/>
            <person name="Pandit A."/>
            <person name="Bhargava A."/>
            <person name="Sureshbabu K."/>
            <person name="Batra K."/>
            <person name="Sharma T.R."/>
            <person name="Mohapatra T."/>
            <person name="Singh N.K."/>
            <person name="Messing J."/>
            <person name="Nelson A.B."/>
            <person name="Fuks G."/>
            <person name="Kavchok S."/>
            <person name="Keizer G."/>
            <person name="Linton E."/>
            <person name="Llaca V."/>
            <person name="Song R."/>
            <person name="Tanyolac B."/>
            <person name="Young S."/>
            <person name="Ho-Il K."/>
            <person name="Hahn J.H."/>
            <person name="Sangsakoo G."/>
            <person name="Vanavichit A."/>
            <person name="de Mattos Luiz.A.T."/>
            <person name="Zimmer P.D."/>
            <person name="Malone G."/>
            <person name="Dellagostin O."/>
            <person name="de Oliveira A.C."/>
            <person name="Bevan M."/>
            <person name="Bancroft I."/>
            <person name="Minx P."/>
            <person name="Cordum H."/>
            <person name="Wilson R."/>
            <person name="Cheng Z."/>
            <person name="Jin W."/>
            <person name="Jiang J."/>
            <person name="Leong S.A."/>
            <person name="Iwama H."/>
            <person name="Gojobori T."/>
            <person name="Itoh T."/>
            <person name="Niimura Y."/>
            <person name="Fujii Y."/>
            <person name="Habara T."/>
            <person name="Sakai H."/>
            <person name="Sato Y."/>
            <person name="Wilson G."/>
            <person name="Kumar K."/>
            <person name="McCouch S."/>
            <person name="Juretic N."/>
            <person name="Hoen D."/>
            <person name="Wright S."/>
            <person name="Bruskiewich R."/>
            <person name="Bureau T."/>
            <person name="Miyao A."/>
            <person name="Hirochika H."/>
            <person name="Nishikawa T."/>
            <person name="Kadowaki K."/>
            <person name="Sugiura M."/>
            <person name="Burr B."/>
            <person name="Sasaki T."/>
        </authorList>
    </citation>
    <scope>NUCLEOTIDE SEQUENCE [LARGE SCALE GENOMIC DNA]</scope>
    <source>
        <strain evidence="2">cv. Nipponbare</strain>
    </source>
</reference>
<organism evidence="1 2">
    <name type="scientific">Oryza sativa subsp. japonica</name>
    <name type="common">Rice</name>
    <dbReference type="NCBI Taxonomy" id="39947"/>
    <lineage>
        <taxon>Eukaryota</taxon>
        <taxon>Viridiplantae</taxon>
        <taxon>Streptophyta</taxon>
        <taxon>Embryophyta</taxon>
        <taxon>Tracheophyta</taxon>
        <taxon>Spermatophyta</taxon>
        <taxon>Magnoliopsida</taxon>
        <taxon>Liliopsida</taxon>
        <taxon>Poales</taxon>
        <taxon>Poaceae</taxon>
        <taxon>BOP clade</taxon>
        <taxon>Oryzoideae</taxon>
        <taxon>Oryzeae</taxon>
        <taxon>Oryzinae</taxon>
        <taxon>Oryza</taxon>
        <taxon>Oryza sativa</taxon>
    </lineage>
</organism>
<name>A0A0P0X5X2_ORYSJ</name>
<gene>
    <name evidence="1" type="ordered locus">Os07g0461950</name>
    <name evidence="1" type="ORF">OSNPB_070461950</name>
</gene>
<feature type="non-terminal residue" evidence="1">
    <location>
        <position position="1"/>
    </location>
</feature>
<dbReference type="Gramene" id="Os07t0461950-00">
    <property type="protein sequence ID" value="Os07t0461950-00"/>
    <property type="gene ID" value="Os07g0461950"/>
</dbReference>
<evidence type="ECO:0000313" key="2">
    <source>
        <dbReference type="Proteomes" id="UP000059680"/>
    </source>
</evidence>